<dbReference type="Proteomes" id="UP000198500">
    <property type="component" value="Unassembled WGS sequence"/>
</dbReference>
<dbReference type="AlphaFoldDB" id="A0A1H3FMS0"/>
<dbReference type="PRINTS" id="PR00455">
    <property type="entry name" value="HTHTETR"/>
</dbReference>
<dbReference type="SUPFAM" id="SSF48498">
    <property type="entry name" value="Tetracyclin repressor-like, C-terminal domain"/>
    <property type="match status" value="1"/>
</dbReference>
<dbReference type="PROSITE" id="PS50977">
    <property type="entry name" value="HTH_TETR_2"/>
    <property type="match status" value="1"/>
</dbReference>
<dbReference type="PANTHER" id="PTHR30055:SF234">
    <property type="entry name" value="HTH-TYPE TRANSCRIPTIONAL REGULATOR BETI"/>
    <property type="match status" value="1"/>
</dbReference>
<evidence type="ECO:0000256" key="4">
    <source>
        <dbReference type="PROSITE-ProRule" id="PRU00335"/>
    </source>
</evidence>
<dbReference type="OrthoDB" id="5705802at2"/>
<evidence type="ECO:0000313" key="6">
    <source>
        <dbReference type="EMBL" id="SDX92342.1"/>
    </source>
</evidence>
<feature type="domain" description="HTH tetR-type" evidence="5">
    <location>
        <begin position="5"/>
        <end position="65"/>
    </location>
</feature>
<dbReference type="Pfam" id="PF09209">
    <property type="entry name" value="CecR_C"/>
    <property type="match status" value="1"/>
</dbReference>
<dbReference type="Gene3D" id="1.10.10.60">
    <property type="entry name" value="Homeodomain-like"/>
    <property type="match status" value="1"/>
</dbReference>
<sequence>MTPEDSTRDRLIHASIRLFGEHGYKATTTRMLADEARANIGSIAYYFDNKHGLYLAAAHYIAGAIRQRLGLTRPLEAPQDQTAARELLETLVRRMVRTFAEDIELRQWLLLVIREQVRPSDAFDILQQQAFGIVQATLSALIGRLTGRDTDDPRTIIEVHTLIGQVVFFLIGREPLLRRLNLQTFDTDTLEAIEDVVASHLRLYTSPG</sequence>
<feature type="DNA-binding region" description="H-T-H motif" evidence="4">
    <location>
        <begin position="28"/>
        <end position="47"/>
    </location>
</feature>
<dbReference type="GO" id="GO:0003700">
    <property type="term" value="F:DNA-binding transcription factor activity"/>
    <property type="evidence" value="ECO:0007669"/>
    <property type="project" value="TreeGrafter"/>
</dbReference>
<organism evidence="6 7">
    <name type="scientific">Aidingimonas halophila</name>
    <dbReference type="NCBI Taxonomy" id="574349"/>
    <lineage>
        <taxon>Bacteria</taxon>
        <taxon>Pseudomonadati</taxon>
        <taxon>Pseudomonadota</taxon>
        <taxon>Gammaproteobacteria</taxon>
        <taxon>Oceanospirillales</taxon>
        <taxon>Halomonadaceae</taxon>
        <taxon>Aidingimonas</taxon>
    </lineage>
</organism>
<dbReference type="InterPro" id="IPR050109">
    <property type="entry name" value="HTH-type_TetR-like_transc_reg"/>
</dbReference>
<accession>A0A1H3FMS0</accession>
<dbReference type="InterPro" id="IPR036271">
    <property type="entry name" value="Tet_transcr_reg_TetR-rel_C_sf"/>
</dbReference>
<dbReference type="Pfam" id="PF00440">
    <property type="entry name" value="TetR_N"/>
    <property type="match status" value="1"/>
</dbReference>
<dbReference type="InterPro" id="IPR015292">
    <property type="entry name" value="Tscrpt_reg_YbiH_C"/>
</dbReference>
<dbReference type="InterPro" id="IPR001647">
    <property type="entry name" value="HTH_TetR"/>
</dbReference>
<dbReference type="RefSeq" id="WP_092571427.1">
    <property type="nucleotide sequence ID" value="NZ_BMXH01000015.1"/>
</dbReference>
<evidence type="ECO:0000256" key="1">
    <source>
        <dbReference type="ARBA" id="ARBA00023015"/>
    </source>
</evidence>
<dbReference type="GO" id="GO:0000976">
    <property type="term" value="F:transcription cis-regulatory region binding"/>
    <property type="evidence" value="ECO:0007669"/>
    <property type="project" value="TreeGrafter"/>
</dbReference>
<dbReference type="PANTHER" id="PTHR30055">
    <property type="entry name" value="HTH-TYPE TRANSCRIPTIONAL REGULATOR RUTR"/>
    <property type="match status" value="1"/>
</dbReference>
<reference evidence="6 7" key="1">
    <citation type="submission" date="2016-10" db="EMBL/GenBank/DDBJ databases">
        <authorList>
            <person name="de Groot N.N."/>
        </authorList>
    </citation>
    <scope>NUCLEOTIDE SEQUENCE [LARGE SCALE GENOMIC DNA]</scope>
    <source>
        <strain evidence="6 7">DSM 19219</strain>
    </source>
</reference>
<dbReference type="EMBL" id="FNNI01000008">
    <property type="protein sequence ID" value="SDX92342.1"/>
    <property type="molecule type" value="Genomic_DNA"/>
</dbReference>
<proteinExistence type="predicted"/>
<evidence type="ECO:0000256" key="2">
    <source>
        <dbReference type="ARBA" id="ARBA00023125"/>
    </source>
</evidence>
<evidence type="ECO:0000313" key="7">
    <source>
        <dbReference type="Proteomes" id="UP000198500"/>
    </source>
</evidence>
<dbReference type="SUPFAM" id="SSF46689">
    <property type="entry name" value="Homeodomain-like"/>
    <property type="match status" value="1"/>
</dbReference>
<gene>
    <name evidence="6" type="ORF">SAMN05443545_10890</name>
</gene>
<keyword evidence="1" id="KW-0805">Transcription regulation</keyword>
<evidence type="ECO:0000259" key="5">
    <source>
        <dbReference type="PROSITE" id="PS50977"/>
    </source>
</evidence>
<dbReference type="STRING" id="574349.SAMN05443545_10890"/>
<dbReference type="Gene3D" id="1.10.357.10">
    <property type="entry name" value="Tetracycline Repressor, domain 2"/>
    <property type="match status" value="1"/>
</dbReference>
<protein>
    <submittedName>
        <fullName evidence="6">Transcriptional regulator, TetR family</fullName>
    </submittedName>
</protein>
<evidence type="ECO:0000256" key="3">
    <source>
        <dbReference type="ARBA" id="ARBA00023163"/>
    </source>
</evidence>
<keyword evidence="7" id="KW-1185">Reference proteome</keyword>
<keyword evidence="3" id="KW-0804">Transcription</keyword>
<dbReference type="InterPro" id="IPR009057">
    <property type="entry name" value="Homeodomain-like_sf"/>
</dbReference>
<keyword evidence="2 4" id="KW-0238">DNA-binding</keyword>
<name>A0A1H3FMS0_9GAMM</name>